<proteinExistence type="predicted"/>
<comment type="caution">
    <text evidence="1">The sequence shown here is derived from an EMBL/GenBank/DDBJ whole genome shotgun (WGS) entry which is preliminary data.</text>
</comment>
<dbReference type="EMBL" id="WNCR01000011">
    <property type="protein sequence ID" value="MTU30832.1"/>
    <property type="molecule type" value="Genomic_DNA"/>
</dbReference>
<accession>A0A3R6GIW9</accession>
<name>A0A3R6GIW9_9BACT</name>
<reference evidence="3 4" key="1">
    <citation type="journal article" date="2019" name="Nat. Med.">
        <title>A library of human gut bacterial isolates paired with longitudinal multiomics data enables mechanistic microbiome research.</title>
        <authorList>
            <person name="Poyet M."/>
            <person name="Groussin M."/>
            <person name="Gibbons S.M."/>
            <person name="Avila-Pacheco J."/>
            <person name="Jiang X."/>
            <person name="Kearney S.M."/>
            <person name="Perrotta A.R."/>
            <person name="Berdy B."/>
            <person name="Zhao S."/>
            <person name="Lieberman T.D."/>
            <person name="Swanson P.K."/>
            <person name="Smith M."/>
            <person name="Roesemann S."/>
            <person name="Alexander J.E."/>
            <person name="Rich S.A."/>
            <person name="Livny J."/>
            <person name="Vlamakis H."/>
            <person name="Clish C."/>
            <person name="Bullock K."/>
            <person name="Deik A."/>
            <person name="Scott J."/>
            <person name="Pierce K.A."/>
            <person name="Xavier R.J."/>
            <person name="Alm E.J."/>
        </authorList>
    </citation>
    <scope>NUCLEOTIDE SEQUENCE [LARGE SCALE GENOMIC DNA]</scope>
    <source>
        <strain evidence="1 4">BIOML-A25</strain>
        <strain evidence="2 3">BIOML-A29</strain>
    </source>
</reference>
<dbReference type="AlphaFoldDB" id="A0A3R6GIW9"/>
<protein>
    <submittedName>
        <fullName evidence="1">Uncharacterized protein</fullName>
    </submittedName>
</protein>
<dbReference type="RefSeq" id="WP_119216025.1">
    <property type="nucleotide sequence ID" value="NZ_JAJCQX010000011.1"/>
</dbReference>
<dbReference type="Proteomes" id="UP000437446">
    <property type="component" value="Unassembled WGS sequence"/>
</dbReference>
<evidence type="ECO:0000313" key="3">
    <source>
        <dbReference type="Proteomes" id="UP000434916"/>
    </source>
</evidence>
<evidence type="ECO:0000313" key="1">
    <source>
        <dbReference type="EMBL" id="MTU30832.1"/>
    </source>
</evidence>
<evidence type="ECO:0000313" key="4">
    <source>
        <dbReference type="Proteomes" id="UP000437446"/>
    </source>
</evidence>
<sequence>MVRRYSHKAIVTIQSGQLVKGEWVAGEPTEIEVTGQYFPSNSGQQLKRNVDGKEFIVHGEFSTKARPVENAKHIRIDSIALDVDIICWEPFQTHSVIYV</sequence>
<organism evidence="1 4">
    <name type="scientific">Parabacteroides merdae</name>
    <dbReference type="NCBI Taxonomy" id="46503"/>
    <lineage>
        <taxon>Bacteria</taxon>
        <taxon>Pseudomonadati</taxon>
        <taxon>Bacteroidota</taxon>
        <taxon>Bacteroidia</taxon>
        <taxon>Bacteroidales</taxon>
        <taxon>Tannerellaceae</taxon>
        <taxon>Parabacteroides</taxon>
    </lineage>
</organism>
<gene>
    <name evidence="1" type="ORF">GMD66_16775</name>
    <name evidence="2" type="ORF">GMD82_19615</name>
</gene>
<dbReference type="Proteomes" id="UP000434916">
    <property type="component" value="Unassembled WGS sequence"/>
</dbReference>
<keyword evidence="3" id="KW-1185">Reference proteome</keyword>
<evidence type="ECO:0000313" key="2">
    <source>
        <dbReference type="EMBL" id="MTU41612.1"/>
    </source>
</evidence>
<dbReference type="EMBL" id="WNCN01000042">
    <property type="protein sequence ID" value="MTU41612.1"/>
    <property type="molecule type" value="Genomic_DNA"/>
</dbReference>